<dbReference type="Proteomes" id="UP000186817">
    <property type="component" value="Unassembled WGS sequence"/>
</dbReference>
<dbReference type="SUPFAM" id="SSF55073">
    <property type="entry name" value="Nucleotide cyclase"/>
    <property type="match status" value="1"/>
</dbReference>
<dbReference type="GO" id="GO:0009190">
    <property type="term" value="P:cyclic nucleotide biosynthetic process"/>
    <property type="evidence" value="ECO:0007669"/>
    <property type="project" value="InterPro"/>
</dbReference>
<dbReference type="InterPro" id="IPR003131">
    <property type="entry name" value="T1-type_BTB"/>
</dbReference>
<dbReference type="Pfam" id="PF02214">
    <property type="entry name" value="BTB_2"/>
    <property type="match status" value="1"/>
</dbReference>
<dbReference type="InterPro" id="IPR000210">
    <property type="entry name" value="BTB/POZ_dom"/>
</dbReference>
<dbReference type="GO" id="GO:0051260">
    <property type="term" value="P:protein homooligomerization"/>
    <property type="evidence" value="ECO:0007669"/>
    <property type="project" value="InterPro"/>
</dbReference>
<name>A0A1Q9EEY1_SYMMI</name>
<sequence length="976" mass="106758">MAMPSFAGFGLQLCPLKNTLILGPGWEHFEGGTCLTTQARQISPALALERTDLLAAEATRTCCVLSRLVDDCDELPLLEGNRPFFGRPVGEGQGKQKRQRQIKKAQDSVAWFSTTLLQPLRSLVDDMVAMSSLELVGIDDHTAPGTGMLSSKTSKDKIKTAEELENLNTAFRAMRSAIRSWSLFVPPSVVERFYDAGLEVTVLFCDIEGFEETCREMDPDAVLSKLTGVLGTIADEIQLQNGTFLEFISDEVMAVFNAPNKLPNHARCAASAGLLCALAIQKAVVQHKVLVGNQDVLCTSERATADCHRAILQEKPIRGAVAAAAYQAAALRNIGSHQRIKYGLLGDGVNLAARMKGLNTRYGTCTLCSQNALSAQQIPLNLATRPVDLVAVKGKSEPTKVCEVIGFMNEHPSLAEAVKRHQLAFDLYLARKFKEAMEKFEEDAHGPTNTPEAVRLNVGACSQEYMKNPPPPEWVASSLAVLQHVGGYNANSLSWTVAVGKALAQRPLMPPVSWAIHSAYRGRPSELKAKKTRQNFWEAGPRAPGVGFDSCLWHLEGRHLDTTRFGVPQRQKNQIKENIIGNAQQENDAKLAQANGILPAESVESHVLQVEEGDGKDDGSSAKRPCGAGCTDVGIVLALSLSNGACGRMALDPWLHEDDNLVKQALYGSGEESLDGLVAPSEVALSHSPRLGRSLSSVQALWPASYDEHKDLTECIAAWQETGGRTFPDFGRIVSRSPGSTQRLQENGAGRSELFGPALVLNVGGTLFRTTPSTLRKAPFFDSMLRHTVEGGFGATVDSEGHYFVDRSGFLFRYVLEYLRTGFWLLGEKACDLEFIDAIRAEASFYGLEGNQQLPVPRITEYVSVWQHKDDTSIYVDCLEQTIREDRDHQGLFRLCKYFGGLPLDQQTCTKRFKATSHCMQSVLSYFGMRGFSLQHVVEAPMITHVTSADGQSRSGPGTQFMLSRSVLFPVSLPHT</sequence>
<dbReference type="PANTHER" id="PTHR11145:SF8">
    <property type="entry name" value="RE57120P"/>
    <property type="match status" value="1"/>
</dbReference>
<proteinExistence type="predicted"/>
<dbReference type="Gene3D" id="3.30.710.10">
    <property type="entry name" value="Potassium Channel Kv1.1, Chain A"/>
    <property type="match status" value="1"/>
</dbReference>
<dbReference type="Gene3D" id="3.30.70.1230">
    <property type="entry name" value="Nucleotide cyclase"/>
    <property type="match status" value="1"/>
</dbReference>
<evidence type="ECO:0000313" key="3">
    <source>
        <dbReference type="Proteomes" id="UP000186817"/>
    </source>
</evidence>
<dbReference type="AlphaFoldDB" id="A0A1Q9EEY1"/>
<evidence type="ECO:0000313" key="2">
    <source>
        <dbReference type="EMBL" id="OLQ05982.1"/>
    </source>
</evidence>
<comment type="caution">
    <text evidence="2">The sequence shown here is derived from an EMBL/GenBank/DDBJ whole genome shotgun (WGS) entry which is preliminary data.</text>
</comment>
<accession>A0A1Q9EEY1</accession>
<feature type="domain" description="Guanylate cyclase" evidence="1">
    <location>
        <begin position="201"/>
        <end position="356"/>
    </location>
</feature>
<dbReference type="SUPFAM" id="SSF54695">
    <property type="entry name" value="POZ domain"/>
    <property type="match status" value="1"/>
</dbReference>
<dbReference type="SMART" id="SM00225">
    <property type="entry name" value="BTB"/>
    <property type="match status" value="1"/>
</dbReference>
<dbReference type="PANTHER" id="PTHR11145">
    <property type="entry name" value="BTB/POZ DOMAIN-CONTAINING ADAPTER FOR CUL3-MEDIATED RHOA DEGRADATION PROTEIN FAMILY MEMBER"/>
    <property type="match status" value="1"/>
</dbReference>
<organism evidence="2 3">
    <name type="scientific">Symbiodinium microadriaticum</name>
    <name type="common">Dinoflagellate</name>
    <name type="synonym">Zooxanthella microadriatica</name>
    <dbReference type="NCBI Taxonomy" id="2951"/>
    <lineage>
        <taxon>Eukaryota</taxon>
        <taxon>Sar</taxon>
        <taxon>Alveolata</taxon>
        <taxon>Dinophyceae</taxon>
        <taxon>Suessiales</taxon>
        <taxon>Symbiodiniaceae</taxon>
        <taxon>Symbiodinium</taxon>
    </lineage>
</organism>
<dbReference type="InterPro" id="IPR029787">
    <property type="entry name" value="Nucleotide_cyclase"/>
</dbReference>
<dbReference type="InterPro" id="IPR011333">
    <property type="entry name" value="SKP1/BTB/POZ_sf"/>
</dbReference>
<protein>
    <submittedName>
        <fullName evidence="2">Adenylate cyclase 1</fullName>
    </submittedName>
</protein>
<dbReference type="GO" id="GO:0035556">
    <property type="term" value="P:intracellular signal transduction"/>
    <property type="evidence" value="ECO:0007669"/>
    <property type="project" value="InterPro"/>
</dbReference>
<keyword evidence="3" id="KW-1185">Reference proteome</keyword>
<dbReference type="OrthoDB" id="10265730at2759"/>
<dbReference type="CDD" id="cd18316">
    <property type="entry name" value="BTB_POZ_KCTD-like"/>
    <property type="match status" value="1"/>
</dbReference>
<dbReference type="InterPro" id="IPR001054">
    <property type="entry name" value="A/G_cyclase"/>
</dbReference>
<dbReference type="InterPro" id="IPR045068">
    <property type="entry name" value="BACURD1-3"/>
</dbReference>
<dbReference type="Pfam" id="PF00211">
    <property type="entry name" value="Guanylate_cyc"/>
    <property type="match status" value="1"/>
</dbReference>
<gene>
    <name evidence="2" type="primary">cya1</name>
    <name evidence="2" type="ORF">AK812_SmicGene10768</name>
</gene>
<dbReference type="CDD" id="cd07302">
    <property type="entry name" value="CHD"/>
    <property type="match status" value="1"/>
</dbReference>
<dbReference type="PROSITE" id="PS50125">
    <property type="entry name" value="GUANYLATE_CYCLASE_2"/>
    <property type="match status" value="1"/>
</dbReference>
<dbReference type="EMBL" id="LSRX01000170">
    <property type="protein sequence ID" value="OLQ05982.1"/>
    <property type="molecule type" value="Genomic_DNA"/>
</dbReference>
<evidence type="ECO:0000259" key="1">
    <source>
        <dbReference type="PROSITE" id="PS50125"/>
    </source>
</evidence>
<reference evidence="2 3" key="1">
    <citation type="submission" date="2016-02" db="EMBL/GenBank/DDBJ databases">
        <title>Genome analysis of coral dinoflagellate symbionts highlights evolutionary adaptations to a symbiotic lifestyle.</title>
        <authorList>
            <person name="Aranda M."/>
            <person name="Li Y."/>
            <person name="Liew Y.J."/>
            <person name="Baumgarten S."/>
            <person name="Simakov O."/>
            <person name="Wilson M."/>
            <person name="Piel J."/>
            <person name="Ashoor H."/>
            <person name="Bougouffa S."/>
            <person name="Bajic V.B."/>
            <person name="Ryu T."/>
            <person name="Ravasi T."/>
            <person name="Bayer T."/>
            <person name="Micklem G."/>
            <person name="Kim H."/>
            <person name="Bhak J."/>
            <person name="Lajeunesse T.C."/>
            <person name="Voolstra C.R."/>
        </authorList>
    </citation>
    <scope>NUCLEOTIDE SEQUENCE [LARGE SCALE GENOMIC DNA]</scope>
    <source>
        <strain evidence="2 3">CCMP2467</strain>
    </source>
</reference>